<dbReference type="Gene3D" id="2.60.40.10">
    <property type="entry name" value="Immunoglobulins"/>
    <property type="match status" value="1"/>
</dbReference>
<protein>
    <submittedName>
        <fullName evidence="5">Outer membrane protein</fullName>
    </submittedName>
</protein>
<evidence type="ECO:0000256" key="2">
    <source>
        <dbReference type="SAM" id="Phobius"/>
    </source>
</evidence>
<evidence type="ECO:0000313" key="6">
    <source>
        <dbReference type="Proteomes" id="UP000029082"/>
    </source>
</evidence>
<keyword evidence="2" id="KW-1133">Transmembrane helix</keyword>
<dbReference type="Pfam" id="PF20674">
    <property type="entry name" value="SpaA_3"/>
    <property type="match status" value="1"/>
</dbReference>
<dbReference type="AlphaFoldDB" id="A0A087C7J8"/>
<dbReference type="SUPFAM" id="SSF63829">
    <property type="entry name" value="Calcium-dependent phosphotriesterase"/>
    <property type="match status" value="1"/>
</dbReference>
<sequence>MTLYSHTGRHRSILVKFVFAIIAAIAMLITGGVVAATHAPAAQAADGSMFNCQPGYIYSMQSNGNVNQIDPSGNVTTAYNASGQTSGSSYNGIGIGANGSTAYWYERGGYQVSQVNKVVRYQAGTNPTAITGSGNTNMGSASLVAGAVDPVTGNFLIGKIKNQAVYLWAWTGNGYSALGSVKNLSLPDGGLNGDMAFDGAGNLYVVSSTNPDRKGSVSVNITLVKQSDIAAAVAANDQNRAIIGSNVFGKHIKAGSGFNGIAFDSNGYLYVGNDTTLLKYDPNTWGTPVEISNKMSSSTESSSTDLSSCSTPPTLTVAKNLPNGRAVPGDQFQLGIKDSAGTDVATPATTTGQASGVQPITAGPIPVIAGHQYTVTEAPGSASTDMANYVSSLACVDVANGNATIGVNAGKLSIPTGQAKAPNVVCTFTNTPKPSSATVNVHKLIKYYDQATPQPISGWTVGALGTATSGTLTQNPVSTTQQTNASGVASWGLNFNNANGVANVKVNEQQQANYKFDAGNALNQCKVTGSGASDTSISITSQDGVSVPSVKPGQTVDCTFVNVYTGVPTKEVADPTDGVVIGSTVPWTIKAPVQPDKPGDITKFVVSDKLDSRLSYKDLSVAGFTKDTDYTVDPASAANGNTVTVTFTAVGVAKLKAGDVVTLTLNTKVNSLGDGVIPNQATVFTNDNGGKTTSKPGEPGTNPTTNWGPLKVLKHAEGDVAKTLAGAEFTVYSDAAATTSVGTFTTGADGTGSIVLFVGNDSDTSQVYYLKETKAPTGYVLDDTVHTVTVNAGAVASAVAVDIANKQRTPPTLPLTGGMSTDAFVLGGVTLMMLSAGLAVALRRRMHTRV</sequence>
<reference evidence="5 6" key="1">
    <citation type="submission" date="2014-03" db="EMBL/GenBank/DDBJ databases">
        <title>Genomics of Bifidobacteria.</title>
        <authorList>
            <person name="Ventura M."/>
            <person name="Milani C."/>
            <person name="Lugli G.A."/>
        </authorList>
    </citation>
    <scope>NUCLEOTIDE SEQUENCE [LARGE SCALE GENOMIC DNA]</scope>
    <source>
        <strain evidence="5 6">DSM 21395</strain>
    </source>
</reference>
<dbReference type="InterPro" id="IPR013783">
    <property type="entry name" value="Ig-like_fold"/>
</dbReference>
<dbReference type="RefSeq" id="WP_081882783.1">
    <property type="nucleotide sequence ID" value="NZ_JDUO01000004.1"/>
</dbReference>
<feature type="domain" description="SpaA-like prealbumin fold" evidence="3">
    <location>
        <begin position="719"/>
        <end position="796"/>
    </location>
</feature>
<dbReference type="Gene3D" id="2.60.40.740">
    <property type="match status" value="1"/>
</dbReference>
<feature type="domain" description="SpaA-like prealbumin fold" evidence="4">
    <location>
        <begin position="314"/>
        <end position="432"/>
    </location>
</feature>
<dbReference type="EMBL" id="JGZE01000002">
    <property type="protein sequence ID" value="KFI79248.1"/>
    <property type="molecule type" value="Genomic_DNA"/>
</dbReference>
<name>A0A087C7J8_9BIFI</name>
<keyword evidence="6" id="KW-1185">Reference proteome</keyword>
<dbReference type="GO" id="GO:0005975">
    <property type="term" value="P:carbohydrate metabolic process"/>
    <property type="evidence" value="ECO:0007669"/>
    <property type="project" value="UniProtKB-ARBA"/>
</dbReference>
<keyword evidence="2" id="KW-0812">Transmembrane</keyword>
<gene>
    <name evidence="5" type="ORF">BMON_0448</name>
</gene>
<evidence type="ECO:0000259" key="4">
    <source>
        <dbReference type="Pfam" id="PF20674"/>
    </source>
</evidence>
<feature type="transmembrane region" description="Helical" evidence="2">
    <location>
        <begin position="823"/>
        <end position="842"/>
    </location>
</feature>
<dbReference type="InterPro" id="IPR041033">
    <property type="entry name" value="SpaA_PFL_dom_1"/>
</dbReference>
<dbReference type="Proteomes" id="UP000029082">
    <property type="component" value="Unassembled WGS sequence"/>
</dbReference>
<feature type="transmembrane region" description="Helical" evidence="2">
    <location>
        <begin position="12"/>
        <end position="36"/>
    </location>
</feature>
<proteinExistence type="predicted"/>
<dbReference type="NCBIfam" id="TIGR04226">
    <property type="entry name" value="RrgB_K2N_iso_D2"/>
    <property type="match status" value="1"/>
</dbReference>
<dbReference type="STRING" id="1437603.GCA_000771525_01276"/>
<evidence type="ECO:0000256" key="1">
    <source>
        <dbReference type="SAM" id="MobiDB-lite"/>
    </source>
</evidence>
<dbReference type="OrthoDB" id="134475at2"/>
<dbReference type="InterPro" id="IPR048834">
    <property type="entry name" value="SpaA_pre-album"/>
</dbReference>
<dbReference type="InterPro" id="IPR026466">
    <property type="entry name" value="Fim_isopep_form_D2_dom"/>
</dbReference>
<dbReference type="Pfam" id="PF17802">
    <property type="entry name" value="SpaA"/>
    <property type="match status" value="1"/>
</dbReference>
<comment type="caution">
    <text evidence="5">The sequence shown here is derived from an EMBL/GenBank/DDBJ whole genome shotgun (WGS) entry which is preliminary data.</text>
</comment>
<evidence type="ECO:0000313" key="5">
    <source>
        <dbReference type="EMBL" id="KFI79248.1"/>
    </source>
</evidence>
<keyword evidence="2" id="KW-0472">Membrane</keyword>
<dbReference type="GeneID" id="93095263"/>
<evidence type="ECO:0000259" key="3">
    <source>
        <dbReference type="Pfam" id="PF17802"/>
    </source>
</evidence>
<organism evidence="5 6">
    <name type="scientific">Bifidobacterium mongoliense DSM 21395</name>
    <dbReference type="NCBI Taxonomy" id="1437603"/>
    <lineage>
        <taxon>Bacteria</taxon>
        <taxon>Bacillati</taxon>
        <taxon>Actinomycetota</taxon>
        <taxon>Actinomycetes</taxon>
        <taxon>Bifidobacteriales</taxon>
        <taxon>Bifidobacteriaceae</taxon>
        <taxon>Bifidobacterium</taxon>
    </lineage>
</organism>
<feature type="region of interest" description="Disordered" evidence="1">
    <location>
        <begin position="683"/>
        <end position="708"/>
    </location>
</feature>
<dbReference type="InterPro" id="IPR048052">
    <property type="entry name" value="FM1-like"/>
</dbReference>
<feature type="compositionally biased region" description="Polar residues" evidence="1">
    <location>
        <begin position="683"/>
        <end position="707"/>
    </location>
</feature>
<dbReference type="NCBIfam" id="NF033902">
    <property type="entry name" value="iso_D2_wall_anc"/>
    <property type="match status" value="1"/>
</dbReference>
<accession>A0A087C7J8</accession>
<dbReference type="NCBIfam" id="TIGR01167">
    <property type="entry name" value="LPXTG_anchor"/>
    <property type="match status" value="1"/>
</dbReference>
<dbReference type="eggNOG" id="COG4932">
    <property type="taxonomic scope" value="Bacteria"/>
</dbReference>